<feature type="transmembrane region" description="Helical" evidence="6">
    <location>
        <begin position="260"/>
        <end position="280"/>
    </location>
</feature>
<evidence type="ECO:0000256" key="1">
    <source>
        <dbReference type="ARBA" id="ARBA00004370"/>
    </source>
</evidence>
<dbReference type="GO" id="GO:0005886">
    <property type="term" value="C:plasma membrane"/>
    <property type="evidence" value="ECO:0007669"/>
    <property type="project" value="UniProtKB-SubCell"/>
</dbReference>
<gene>
    <name evidence="7" type="ORF">PENTCL1PPCAC_16256</name>
</gene>
<protein>
    <recommendedName>
        <fullName evidence="6">Bestrophin homolog</fullName>
    </recommendedName>
</protein>
<keyword evidence="6" id="KW-1003">Cell membrane</keyword>
<dbReference type="InterPro" id="IPR000615">
    <property type="entry name" value="Bestrophin"/>
</dbReference>
<keyword evidence="3 6" id="KW-1133">Transmembrane helix</keyword>
<dbReference type="PANTHER" id="PTHR10736">
    <property type="entry name" value="BESTROPHIN"/>
    <property type="match status" value="1"/>
</dbReference>
<evidence type="ECO:0000313" key="7">
    <source>
        <dbReference type="EMBL" id="GMS94081.1"/>
    </source>
</evidence>
<evidence type="ECO:0000256" key="4">
    <source>
        <dbReference type="ARBA" id="ARBA00023136"/>
    </source>
</evidence>
<evidence type="ECO:0000256" key="3">
    <source>
        <dbReference type="ARBA" id="ARBA00022989"/>
    </source>
</evidence>
<comment type="caution">
    <text evidence="7">The sequence shown here is derived from an EMBL/GenBank/DDBJ whole genome shotgun (WGS) entry which is preliminary data.</text>
</comment>
<comment type="similarity">
    <text evidence="5 6">Belongs to the anion channel-forming bestrophin (TC 1.A.46) family. Calcium-sensitive chloride channel subfamily.</text>
</comment>
<keyword evidence="6" id="KW-0813">Transport</keyword>
<comment type="function">
    <text evidence="6">Forms chloride channels.</text>
</comment>
<dbReference type="InterPro" id="IPR021134">
    <property type="entry name" value="Bestrophin-like"/>
</dbReference>
<proteinExistence type="inferred from homology"/>
<evidence type="ECO:0000313" key="8">
    <source>
        <dbReference type="Proteomes" id="UP001432027"/>
    </source>
</evidence>
<keyword evidence="4 6" id="KW-0472">Membrane</keyword>
<keyword evidence="2 6" id="KW-0812">Transmembrane</keyword>
<keyword evidence="8" id="KW-1185">Reference proteome</keyword>
<keyword evidence="6" id="KW-0406">Ion transport</keyword>
<name>A0AAV5TIE7_9BILA</name>
<dbReference type="AlphaFoldDB" id="A0AAV5TIE7"/>
<dbReference type="EMBL" id="BTSX01000004">
    <property type="protein sequence ID" value="GMS94081.1"/>
    <property type="molecule type" value="Genomic_DNA"/>
</dbReference>
<sequence length="333" mass="39304">IISCILHSQSFAIPSHLFIMTISYNLDVSRKGWFNAFKILFRWRGSIWRLVWKELVVWLGIYYTVMLLYRSEMVFTPESQRVFETLARHIEKRLDWIPLTFILAFFVHLVVDRWTRFIDNIGYIENVALTVAVNVRGTTNEDIVARRTLVRYLCLSQVLVFRDVSMRVRRRFPNLESIVQAGFLEENEKILFEGLDTNSNKYWLPINWACYLAFRLYKNNKMVSDTPLMHILTECKNFRTNLQTLCNFDWIPIPLAYPQVVYFAVYIYFILALIGRQFIVGSETDNKAGIDSHFPFMTTLQFVFYVGWMKVAESLLNPTGEDDDHFECNSLID</sequence>
<dbReference type="GO" id="GO:0005254">
    <property type="term" value="F:chloride channel activity"/>
    <property type="evidence" value="ECO:0007669"/>
    <property type="project" value="UniProtKB-KW"/>
</dbReference>
<dbReference type="PANTHER" id="PTHR10736:SF58">
    <property type="entry name" value="BESTROPHIN HOMOLOG-RELATED"/>
    <property type="match status" value="1"/>
</dbReference>
<dbReference type="GO" id="GO:0034707">
    <property type="term" value="C:chloride channel complex"/>
    <property type="evidence" value="ECO:0007669"/>
    <property type="project" value="UniProtKB-KW"/>
</dbReference>
<keyword evidence="6" id="KW-0407">Ion channel</keyword>
<organism evidence="7 8">
    <name type="scientific">Pristionchus entomophagus</name>
    <dbReference type="NCBI Taxonomy" id="358040"/>
    <lineage>
        <taxon>Eukaryota</taxon>
        <taxon>Metazoa</taxon>
        <taxon>Ecdysozoa</taxon>
        <taxon>Nematoda</taxon>
        <taxon>Chromadorea</taxon>
        <taxon>Rhabditida</taxon>
        <taxon>Rhabditina</taxon>
        <taxon>Diplogasteromorpha</taxon>
        <taxon>Diplogasteroidea</taxon>
        <taxon>Neodiplogasteridae</taxon>
        <taxon>Pristionchus</taxon>
    </lineage>
</organism>
<feature type="non-terminal residue" evidence="7">
    <location>
        <position position="1"/>
    </location>
</feature>
<feature type="transmembrane region" description="Helical" evidence="6">
    <location>
        <begin position="50"/>
        <end position="69"/>
    </location>
</feature>
<dbReference type="Pfam" id="PF01062">
    <property type="entry name" value="Bestrophin"/>
    <property type="match status" value="1"/>
</dbReference>
<evidence type="ECO:0000256" key="5">
    <source>
        <dbReference type="ARBA" id="ARBA00034769"/>
    </source>
</evidence>
<keyword evidence="6" id="KW-0869">Chloride channel</keyword>
<evidence type="ECO:0000256" key="2">
    <source>
        <dbReference type="ARBA" id="ARBA00022692"/>
    </source>
</evidence>
<reference evidence="7" key="1">
    <citation type="submission" date="2023-10" db="EMBL/GenBank/DDBJ databases">
        <title>Genome assembly of Pristionchus species.</title>
        <authorList>
            <person name="Yoshida K."/>
            <person name="Sommer R.J."/>
        </authorList>
    </citation>
    <scope>NUCLEOTIDE SEQUENCE</scope>
    <source>
        <strain evidence="7">RS0144</strain>
    </source>
</reference>
<feature type="transmembrane region" description="Helical" evidence="6">
    <location>
        <begin position="94"/>
        <end position="111"/>
    </location>
</feature>
<accession>A0AAV5TIE7</accession>
<comment type="subcellular location">
    <subcellularLocation>
        <location evidence="6">Cell membrane</location>
        <topology evidence="6">Multi-pass membrane protein</topology>
    </subcellularLocation>
    <subcellularLocation>
        <location evidence="1">Membrane</location>
    </subcellularLocation>
</comment>
<evidence type="ECO:0000256" key="6">
    <source>
        <dbReference type="RuleBase" id="RU363126"/>
    </source>
</evidence>
<keyword evidence="6" id="KW-0868">Chloride</keyword>
<dbReference type="Proteomes" id="UP001432027">
    <property type="component" value="Unassembled WGS sequence"/>
</dbReference>